<dbReference type="Proteomes" id="UP000437748">
    <property type="component" value="Unassembled WGS sequence"/>
</dbReference>
<evidence type="ECO:0000313" key="1">
    <source>
        <dbReference type="EMBL" id="KAB8036086.1"/>
    </source>
</evidence>
<keyword evidence="2" id="KW-1185">Reference proteome</keyword>
<organism evidence="1 2">
    <name type="scientific">Silvanigrella paludirubra</name>
    <dbReference type="NCBI Taxonomy" id="2499159"/>
    <lineage>
        <taxon>Bacteria</taxon>
        <taxon>Pseudomonadati</taxon>
        <taxon>Bdellovibrionota</taxon>
        <taxon>Oligoflexia</taxon>
        <taxon>Silvanigrellales</taxon>
        <taxon>Silvanigrellaceae</taxon>
        <taxon>Silvanigrella</taxon>
    </lineage>
</organism>
<protein>
    <submittedName>
        <fullName evidence="1">Uncharacterized protein</fullName>
    </submittedName>
</protein>
<name>A0A6N6VNH1_9BACT</name>
<dbReference type="AlphaFoldDB" id="A0A6N6VNH1"/>
<dbReference type="EMBL" id="WFLM01000008">
    <property type="protein sequence ID" value="KAB8036086.1"/>
    <property type="molecule type" value="Genomic_DNA"/>
</dbReference>
<gene>
    <name evidence="1" type="ORF">GCL60_16110</name>
</gene>
<sequence length="166" mass="19891">MKKHILYMIYTNILFFSLNCYGSFNIEFYNNYENSQLFIQKVYSNRDVPVSEVFLVNKGDKVQLNKNEYFIIHFSYTIKFEDTNILCSWVNLYGVNYEHGWALTVILNEREVGTICINKKFIIDTKARAILEYYQGDDKKTYLKIYNNGWWQNSKTYQNSLNIKLE</sequence>
<proteinExistence type="predicted"/>
<accession>A0A6N6VNH1</accession>
<dbReference type="RefSeq" id="WP_153421776.1">
    <property type="nucleotide sequence ID" value="NZ_WFLM01000008.1"/>
</dbReference>
<reference evidence="1 2" key="1">
    <citation type="submission" date="2019-10" db="EMBL/GenBank/DDBJ databases">
        <title>New species of Slilvanegrellaceae.</title>
        <authorList>
            <person name="Pitt A."/>
            <person name="Hahn M.W."/>
        </authorList>
    </citation>
    <scope>NUCLEOTIDE SEQUENCE [LARGE SCALE GENOMIC DNA]</scope>
    <source>
        <strain evidence="1 2">SP-Ram-0.45-NSY-1</strain>
    </source>
</reference>
<evidence type="ECO:0000313" key="2">
    <source>
        <dbReference type="Proteomes" id="UP000437748"/>
    </source>
</evidence>
<comment type="caution">
    <text evidence="1">The sequence shown here is derived from an EMBL/GenBank/DDBJ whole genome shotgun (WGS) entry which is preliminary data.</text>
</comment>